<accession>A0A916WJE0</accession>
<feature type="chain" id="PRO_5037409922" description="BMP family ABC transporter substrate-binding protein" evidence="2">
    <location>
        <begin position="29"/>
        <end position="229"/>
    </location>
</feature>
<feature type="signal peptide" evidence="2">
    <location>
        <begin position="1"/>
        <end position="28"/>
    </location>
</feature>
<dbReference type="EMBL" id="BMGB01000001">
    <property type="protein sequence ID" value="GGB03060.1"/>
    <property type="molecule type" value="Genomic_DNA"/>
</dbReference>
<dbReference type="PROSITE" id="PS51257">
    <property type="entry name" value="PROKAR_LIPOPROTEIN"/>
    <property type="match status" value="1"/>
</dbReference>
<dbReference type="Proteomes" id="UP000606922">
    <property type="component" value="Unassembled WGS sequence"/>
</dbReference>
<keyword evidence="4" id="KW-1185">Reference proteome</keyword>
<dbReference type="RefSeq" id="WP_188510216.1">
    <property type="nucleotide sequence ID" value="NZ_BMGB01000001.1"/>
</dbReference>
<evidence type="ECO:0000256" key="2">
    <source>
        <dbReference type="SAM" id="SignalP"/>
    </source>
</evidence>
<proteinExistence type="predicted"/>
<name>A0A916WJE0_9MICO</name>
<evidence type="ECO:0008006" key="5">
    <source>
        <dbReference type="Google" id="ProtNLM"/>
    </source>
</evidence>
<sequence length="229" mass="23200">MISFTRTAVAAAAGVVVLAVALAGCSVADTNPAESSAADRTADVPPLGAGYLGSNPSPSPEATVSPERGSWDGVVPPEGYRVVLITAGDDAQTTTVASAVERWAAAGSIDLAVLSAAHDDEVEEHIEAAVDLRPDLVIGAGDDVVDVFTLLTPQHLAQPFLMIGVELPEPTENVSSVIWPGAAYRGSSVGTSGDIDPASFTPERADEAVRAGVAGVLHGLTGIVLSLPQ</sequence>
<dbReference type="Gene3D" id="3.40.50.2300">
    <property type="match status" value="1"/>
</dbReference>
<evidence type="ECO:0000313" key="3">
    <source>
        <dbReference type="EMBL" id="GGB03060.1"/>
    </source>
</evidence>
<feature type="region of interest" description="Disordered" evidence="1">
    <location>
        <begin position="31"/>
        <end position="71"/>
    </location>
</feature>
<reference evidence="3" key="1">
    <citation type="journal article" date="2014" name="Int. J. Syst. Evol. Microbiol.">
        <title>Complete genome sequence of Corynebacterium casei LMG S-19264T (=DSM 44701T), isolated from a smear-ripened cheese.</title>
        <authorList>
            <consortium name="US DOE Joint Genome Institute (JGI-PGF)"/>
            <person name="Walter F."/>
            <person name="Albersmeier A."/>
            <person name="Kalinowski J."/>
            <person name="Ruckert C."/>
        </authorList>
    </citation>
    <scope>NUCLEOTIDE SEQUENCE</scope>
    <source>
        <strain evidence="3">CGMCC 1.12813</strain>
    </source>
</reference>
<keyword evidence="2" id="KW-0732">Signal</keyword>
<dbReference type="AlphaFoldDB" id="A0A916WJE0"/>
<evidence type="ECO:0000313" key="4">
    <source>
        <dbReference type="Proteomes" id="UP000606922"/>
    </source>
</evidence>
<reference evidence="3" key="2">
    <citation type="submission" date="2020-09" db="EMBL/GenBank/DDBJ databases">
        <authorList>
            <person name="Sun Q."/>
            <person name="Zhou Y."/>
        </authorList>
    </citation>
    <scope>NUCLEOTIDE SEQUENCE</scope>
    <source>
        <strain evidence="3">CGMCC 1.12813</strain>
    </source>
</reference>
<evidence type="ECO:0000256" key="1">
    <source>
        <dbReference type="SAM" id="MobiDB-lite"/>
    </source>
</evidence>
<comment type="caution">
    <text evidence="3">The sequence shown here is derived from an EMBL/GenBank/DDBJ whole genome shotgun (WGS) entry which is preliminary data.</text>
</comment>
<protein>
    <recommendedName>
        <fullName evidence="5">BMP family ABC transporter substrate-binding protein</fullName>
    </recommendedName>
</protein>
<organism evidence="3 4">
    <name type="scientific">Conyzicola nivalis</name>
    <dbReference type="NCBI Taxonomy" id="1477021"/>
    <lineage>
        <taxon>Bacteria</taxon>
        <taxon>Bacillati</taxon>
        <taxon>Actinomycetota</taxon>
        <taxon>Actinomycetes</taxon>
        <taxon>Micrococcales</taxon>
        <taxon>Microbacteriaceae</taxon>
        <taxon>Conyzicola</taxon>
    </lineage>
</organism>
<gene>
    <name evidence="3" type="ORF">GCM10010979_17120</name>
</gene>